<dbReference type="PANTHER" id="PTHR23111">
    <property type="entry name" value="ZINC FINGER PROTEIN"/>
    <property type="match status" value="1"/>
</dbReference>
<dbReference type="PROSITE" id="PS50199">
    <property type="entry name" value="ZF_RANBP2_2"/>
    <property type="match status" value="1"/>
</dbReference>
<dbReference type="PROSITE" id="PS01358">
    <property type="entry name" value="ZF_RANBP2_1"/>
    <property type="match status" value="1"/>
</dbReference>
<dbReference type="SMART" id="SM00547">
    <property type="entry name" value="ZnF_RBZ"/>
    <property type="match status" value="2"/>
</dbReference>
<organism evidence="6 7">
    <name type="scientific">Kingdonia uniflora</name>
    <dbReference type="NCBI Taxonomy" id="39325"/>
    <lineage>
        <taxon>Eukaryota</taxon>
        <taxon>Viridiplantae</taxon>
        <taxon>Streptophyta</taxon>
        <taxon>Embryophyta</taxon>
        <taxon>Tracheophyta</taxon>
        <taxon>Spermatophyta</taxon>
        <taxon>Magnoliopsida</taxon>
        <taxon>Ranunculales</taxon>
        <taxon>Circaeasteraceae</taxon>
        <taxon>Kingdonia</taxon>
    </lineage>
</organism>
<name>A0A7J7LQ20_9MAGN</name>
<reference evidence="6 7" key="1">
    <citation type="journal article" date="2020" name="IScience">
        <title>Genome Sequencing of the Endangered Kingdonia uniflora (Circaeasteraceae, Ranunculales) Reveals Potential Mechanisms of Evolutionary Specialization.</title>
        <authorList>
            <person name="Sun Y."/>
            <person name="Deng T."/>
            <person name="Zhang A."/>
            <person name="Moore M.J."/>
            <person name="Landis J.B."/>
            <person name="Lin N."/>
            <person name="Zhang H."/>
            <person name="Zhang X."/>
            <person name="Huang J."/>
            <person name="Zhang X."/>
            <person name="Sun H."/>
            <person name="Wang H."/>
        </authorList>
    </citation>
    <scope>NUCLEOTIDE SEQUENCE [LARGE SCALE GENOMIC DNA]</scope>
    <source>
        <strain evidence="6">TB1705</strain>
        <tissue evidence="6">Leaf</tissue>
    </source>
</reference>
<comment type="caution">
    <text evidence="6">The sequence shown here is derived from an EMBL/GenBank/DDBJ whole genome shotgun (WGS) entry which is preliminary data.</text>
</comment>
<evidence type="ECO:0000313" key="7">
    <source>
        <dbReference type="Proteomes" id="UP000541444"/>
    </source>
</evidence>
<dbReference type="PANTHER" id="PTHR23111:SF40">
    <property type="entry name" value="RNA-BINDING PROTEIN INVOLVED IN HETEROCHROMATIN ASSEMBLY-RELATED"/>
    <property type="match status" value="1"/>
</dbReference>
<dbReference type="AlphaFoldDB" id="A0A7J7LQ20"/>
<dbReference type="InterPro" id="IPR049534">
    <property type="entry name" value="TEX13A/C/D_Znf"/>
</dbReference>
<evidence type="ECO:0000256" key="1">
    <source>
        <dbReference type="ARBA" id="ARBA00022723"/>
    </source>
</evidence>
<protein>
    <recommendedName>
        <fullName evidence="5">RanBP2-type domain-containing protein</fullName>
    </recommendedName>
</protein>
<evidence type="ECO:0000256" key="4">
    <source>
        <dbReference type="PROSITE-ProRule" id="PRU00322"/>
    </source>
</evidence>
<evidence type="ECO:0000313" key="6">
    <source>
        <dbReference type="EMBL" id="KAF6144594.1"/>
    </source>
</evidence>
<dbReference type="GO" id="GO:0005737">
    <property type="term" value="C:cytoplasm"/>
    <property type="evidence" value="ECO:0007669"/>
    <property type="project" value="TreeGrafter"/>
</dbReference>
<evidence type="ECO:0000256" key="3">
    <source>
        <dbReference type="ARBA" id="ARBA00022833"/>
    </source>
</evidence>
<dbReference type="InterPro" id="IPR001876">
    <property type="entry name" value="Znf_RanBP2"/>
</dbReference>
<feature type="domain" description="RanBP2-type" evidence="5">
    <location>
        <begin position="28"/>
        <end position="57"/>
    </location>
</feature>
<sequence length="72" mass="8795">MCRCQFLNFARNRVCMRCSERRPKRQLEYGEWECPSCDYLNFRRNMSCNKCKCERPNDTALQYEDAIWSRPS</sequence>
<keyword evidence="7" id="KW-1185">Reference proteome</keyword>
<keyword evidence="3" id="KW-0862">Zinc</keyword>
<dbReference type="GO" id="GO:0003729">
    <property type="term" value="F:mRNA binding"/>
    <property type="evidence" value="ECO:0007669"/>
    <property type="project" value="TreeGrafter"/>
</dbReference>
<dbReference type="InterPro" id="IPR036443">
    <property type="entry name" value="Znf_RanBP2_sf"/>
</dbReference>
<dbReference type="OrthoDB" id="448399at2759"/>
<accession>A0A7J7LQ20</accession>
<evidence type="ECO:0000259" key="5">
    <source>
        <dbReference type="PROSITE" id="PS50199"/>
    </source>
</evidence>
<keyword evidence="2 4" id="KW-0863">Zinc-finger</keyword>
<dbReference type="Proteomes" id="UP000541444">
    <property type="component" value="Unassembled WGS sequence"/>
</dbReference>
<dbReference type="GO" id="GO:0008270">
    <property type="term" value="F:zinc ion binding"/>
    <property type="evidence" value="ECO:0007669"/>
    <property type="project" value="UniProtKB-KW"/>
</dbReference>
<keyword evidence="1" id="KW-0479">Metal-binding</keyword>
<dbReference type="EMBL" id="JACGCM010002114">
    <property type="protein sequence ID" value="KAF6144594.1"/>
    <property type="molecule type" value="Genomic_DNA"/>
</dbReference>
<gene>
    <name evidence="6" type="ORF">GIB67_006086</name>
</gene>
<dbReference type="Gene3D" id="4.10.1060.10">
    <property type="entry name" value="Zinc finger, RanBP2-type"/>
    <property type="match status" value="2"/>
</dbReference>
<dbReference type="Pfam" id="PF20864">
    <property type="entry name" value="Zn_ribbon_TEX13"/>
    <property type="match status" value="1"/>
</dbReference>
<evidence type="ECO:0000256" key="2">
    <source>
        <dbReference type="ARBA" id="ARBA00022771"/>
    </source>
</evidence>
<dbReference type="SUPFAM" id="SSF90209">
    <property type="entry name" value="Ran binding protein zinc finger-like"/>
    <property type="match status" value="1"/>
</dbReference>
<proteinExistence type="predicted"/>